<dbReference type="NCBIfam" id="TIGR00613">
    <property type="entry name" value="reco"/>
    <property type="match status" value="1"/>
</dbReference>
<organism evidence="9 10">
    <name type="scientific">Parvularcula dongshanensis</name>
    <dbReference type="NCBI Taxonomy" id="1173995"/>
    <lineage>
        <taxon>Bacteria</taxon>
        <taxon>Pseudomonadati</taxon>
        <taxon>Pseudomonadota</taxon>
        <taxon>Alphaproteobacteria</taxon>
        <taxon>Parvularculales</taxon>
        <taxon>Parvularculaceae</taxon>
        <taxon>Parvularcula</taxon>
    </lineage>
</organism>
<dbReference type="GO" id="GO:0006310">
    <property type="term" value="P:DNA recombination"/>
    <property type="evidence" value="ECO:0007669"/>
    <property type="project" value="UniProtKB-UniRule"/>
</dbReference>
<keyword evidence="5 7" id="KW-0234">DNA repair</keyword>
<evidence type="ECO:0000259" key="8">
    <source>
        <dbReference type="Pfam" id="PF11967"/>
    </source>
</evidence>
<dbReference type="Gene3D" id="2.40.50.140">
    <property type="entry name" value="Nucleic acid-binding proteins"/>
    <property type="match status" value="1"/>
</dbReference>
<dbReference type="Pfam" id="PF02565">
    <property type="entry name" value="RecO_C"/>
    <property type="match status" value="1"/>
</dbReference>
<feature type="domain" description="DNA replication/recombination mediator RecO N-terminal" evidence="8">
    <location>
        <begin position="1"/>
        <end position="69"/>
    </location>
</feature>
<dbReference type="InterPro" id="IPR037278">
    <property type="entry name" value="ARFGAP/RecO"/>
</dbReference>
<evidence type="ECO:0000256" key="5">
    <source>
        <dbReference type="ARBA" id="ARBA00023204"/>
    </source>
</evidence>
<proteinExistence type="inferred from homology"/>
<dbReference type="RefSeq" id="WP_183816161.1">
    <property type="nucleotide sequence ID" value="NZ_JACHOB010000001.1"/>
</dbReference>
<dbReference type="SUPFAM" id="SSF50249">
    <property type="entry name" value="Nucleic acid-binding proteins"/>
    <property type="match status" value="1"/>
</dbReference>
<keyword evidence="10" id="KW-1185">Reference proteome</keyword>
<comment type="function">
    <text evidence="7">Involved in DNA repair and RecF pathway recombination.</text>
</comment>
<dbReference type="PANTHER" id="PTHR33991">
    <property type="entry name" value="DNA REPAIR PROTEIN RECO"/>
    <property type="match status" value="1"/>
</dbReference>
<evidence type="ECO:0000256" key="4">
    <source>
        <dbReference type="ARBA" id="ARBA00023172"/>
    </source>
</evidence>
<dbReference type="EMBL" id="JACHOB010000001">
    <property type="protein sequence ID" value="MBB4658382.1"/>
    <property type="molecule type" value="Genomic_DNA"/>
</dbReference>
<dbReference type="HAMAP" id="MF_00201">
    <property type="entry name" value="RecO"/>
    <property type="match status" value="1"/>
</dbReference>
<evidence type="ECO:0000256" key="2">
    <source>
        <dbReference type="ARBA" id="ARBA00021310"/>
    </source>
</evidence>
<comment type="similarity">
    <text evidence="1 7">Belongs to the RecO family.</text>
</comment>
<sequence length="240" mass="25818">MNWSDDAIVLDARAQGESNAIGDLFTRLHGRQGAIVYGGQGKSKGPLLQPGNGVAVTWHGKGERALGYFDLELRRPRAAGALAERHALLGLTAVTDTLATVLPEGEQQTQLYDATCVILDHVEEKLLFPILLAKWEVGLLDALGFGLTLDRCAATGRMLEDGADLVFVSPKSGTAVSQEAGMPYKDKMLPLPPFLIGMGEPVRGDVAAALRMTGYFLEDRLLAPAGKTLPEARRKLETRL</sequence>
<evidence type="ECO:0000256" key="7">
    <source>
        <dbReference type="HAMAP-Rule" id="MF_00201"/>
    </source>
</evidence>
<comment type="caution">
    <text evidence="9">The sequence shown here is derived from an EMBL/GenBank/DDBJ whole genome shotgun (WGS) entry which is preliminary data.</text>
</comment>
<dbReference type="Gene3D" id="1.20.1440.120">
    <property type="entry name" value="Recombination protein O, C-terminal domain"/>
    <property type="match status" value="1"/>
</dbReference>
<protein>
    <recommendedName>
        <fullName evidence="2 7">DNA repair protein RecO</fullName>
    </recommendedName>
    <alternativeName>
        <fullName evidence="6 7">Recombination protein O</fullName>
    </alternativeName>
</protein>
<dbReference type="SUPFAM" id="SSF57863">
    <property type="entry name" value="ArfGap/RecO-like zinc finger"/>
    <property type="match status" value="1"/>
</dbReference>
<dbReference type="GO" id="GO:0006302">
    <property type="term" value="P:double-strand break repair"/>
    <property type="evidence" value="ECO:0007669"/>
    <property type="project" value="TreeGrafter"/>
</dbReference>
<evidence type="ECO:0000256" key="3">
    <source>
        <dbReference type="ARBA" id="ARBA00022763"/>
    </source>
</evidence>
<dbReference type="InterPro" id="IPR003717">
    <property type="entry name" value="RecO"/>
</dbReference>
<dbReference type="PANTHER" id="PTHR33991:SF1">
    <property type="entry name" value="DNA REPAIR PROTEIN RECO"/>
    <property type="match status" value="1"/>
</dbReference>
<evidence type="ECO:0000313" key="9">
    <source>
        <dbReference type="EMBL" id="MBB4658382.1"/>
    </source>
</evidence>
<keyword evidence="4 7" id="KW-0233">DNA recombination</keyword>
<dbReference type="Proteomes" id="UP000563524">
    <property type="component" value="Unassembled WGS sequence"/>
</dbReference>
<keyword evidence="3 7" id="KW-0227">DNA damage</keyword>
<evidence type="ECO:0000256" key="1">
    <source>
        <dbReference type="ARBA" id="ARBA00007452"/>
    </source>
</evidence>
<evidence type="ECO:0000256" key="6">
    <source>
        <dbReference type="ARBA" id="ARBA00033409"/>
    </source>
</evidence>
<dbReference type="InterPro" id="IPR012340">
    <property type="entry name" value="NA-bd_OB-fold"/>
</dbReference>
<dbReference type="GO" id="GO:0043590">
    <property type="term" value="C:bacterial nucleoid"/>
    <property type="evidence" value="ECO:0007669"/>
    <property type="project" value="TreeGrafter"/>
</dbReference>
<gene>
    <name evidence="7" type="primary">recO</name>
    <name evidence="9" type="ORF">GGQ59_000882</name>
</gene>
<accession>A0A840I277</accession>
<reference evidence="9 10" key="1">
    <citation type="submission" date="2020-08" db="EMBL/GenBank/DDBJ databases">
        <title>Genomic Encyclopedia of Type Strains, Phase IV (KMG-IV): sequencing the most valuable type-strain genomes for metagenomic binning, comparative biology and taxonomic classification.</title>
        <authorList>
            <person name="Goeker M."/>
        </authorList>
    </citation>
    <scope>NUCLEOTIDE SEQUENCE [LARGE SCALE GENOMIC DNA]</scope>
    <source>
        <strain evidence="9 10">DSM 102850</strain>
    </source>
</reference>
<dbReference type="InterPro" id="IPR022572">
    <property type="entry name" value="DNA_rep/recomb_RecO_N"/>
</dbReference>
<evidence type="ECO:0000313" key="10">
    <source>
        <dbReference type="Proteomes" id="UP000563524"/>
    </source>
</evidence>
<name>A0A840I277_9PROT</name>
<dbReference type="InterPro" id="IPR042242">
    <property type="entry name" value="RecO_C"/>
</dbReference>
<dbReference type="Pfam" id="PF11967">
    <property type="entry name" value="RecO_N"/>
    <property type="match status" value="1"/>
</dbReference>
<dbReference type="AlphaFoldDB" id="A0A840I277"/>